<evidence type="ECO:0000313" key="5">
    <source>
        <dbReference type="EMBL" id="TCJ13075.1"/>
    </source>
</evidence>
<dbReference type="AlphaFoldDB" id="A0A4R1B8M0"/>
<dbReference type="InterPro" id="IPR027417">
    <property type="entry name" value="P-loop_NTPase"/>
</dbReference>
<keyword evidence="1" id="KW-0813">Transport</keyword>
<dbReference type="PROSITE" id="PS50893">
    <property type="entry name" value="ABC_TRANSPORTER_2"/>
    <property type="match status" value="1"/>
</dbReference>
<name>A0A4R1B8M0_9ACTN</name>
<dbReference type="InterPro" id="IPR003439">
    <property type="entry name" value="ABC_transporter-like_ATP-bd"/>
</dbReference>
<keyword evidence="6" id="KW-1185">Reference proteome</keyword>
<dbReference type="RefSeq" id="WP_132692960.1">
    <property type="nucleotide sequence ID" value="NZ_SKBU01000042.1"/>
</dbReference>
<proteinExistence type="predicted"/>
<dbReference type="InterPro" id="IPR051782">
    <property type="entry name" value="ABC_Transporter_VariousFunc"/>
</dbReference>
<evidence type="ECO:0000313" key="6">
    <source>
        <dbReference type="Proteomes" id="UP000295244"/>
    </source>
</evidence>
<comment type="caution">
    <text evidence="5">The sequence shown here is derived from an EMBL/GenBank/DDBJ whole genome shotgun (WGS) entry which is preliminary data.</text>
</comment>
<dbReference type="SUPFAM" id="SSF52540">
    <property type="entry name" value="P-loop containing nucleoside triphosphate hydrolases"/>
    <property type="match status" value="1"/>
</dbReference>
<evidence type="ECO:0000256" key="1">
    <source>
        <dbReference type="ARBA" id="ARBA00022448"/>
    </source>
</evidence>
<dbReference type="SMART" id="SM00382">
    <property type="entry name" value="AAA"/>
    <property type="match status" value="1"/>
</dbReference>
<feature type="domain" description="ABC transporter" evidence="4">
    <location>
        <begin position="18"/>
        <end position="248"/>
    </location>
</feature>
<evidence type="ECO:0000256" key="3">
    <source>
        <dbReference type="ARBA" id="ARBA00022840"/>
    </source>
</evidence>
<reference evidence="5 6" key="1">
    <citation type="submission" date="2019-03" db="EMBL/GenBank/DDBJ databases">
        <title>Whole genome sequence of a novel Rubrobacter taiwanensis strain, isolated from Yellowstone National Park.</title>
        <authorList>
            <person name="Freed S."/>
            <person name="Ramaley R.F."/>
            <person name="Kyndt J.A."/>
        </authorList>
    </citation>
    <scope>NUCLEOTIDE SEQUENCE [LARGE SCALE GENOMIC DNA]</scope>
    <source>
        <strain evidence="5 6">Yellowstone</strain>
    </source>
</reference>
<dbReference type="Proteomes" id="UP000295244">
    <property type="component" value="Unassembled WGS sequence"/>
</dbReference>
<evidence type="ECO:0000256" key="2">
    <source>
        <dbReference type="ARBA" id="ARBA00022741"/>
    </source>
</evidence>
<dbReference type="CDD" id="cd03230">
    <property type="entry name" value="ABC_DR_subfamily_A"/>
    <property type="match status" value="1"/>
</dbReference>
<gene>
    <name evidence="5" type="ORF">E0L93_15340</name>
</gene>
<dbReference type="Gene3D" id="3.40.50.300">
    <property type="entry name" value="P-loop containing nucleotide triphosphate hydrolases"/>
    <property type="match status" value="1"/>
</dbReference>
<keyword evidence="2" id="KW-0547">Nucleotide-binding</keyword>
<dbReference type="GO" id="GO:0005524">
    <property type="term" value="F:ATP binding"/>
    <property type="evidence" value="ECO:0007669"/>
    <property type="project" value="UniProtKB-KW"/>
</dbReference>
<sequence>MLSERSGIMHLAQERPAVELEGVIKAYPGFRLGPVSFKLEPGYVTAVVGPNGSGKSTLFRLMMNLARPDGGEVRVLGGYYPGGDYPGSEVEIKQKIGYVPERAVGHDDWTARELGRFYARWYPRWNGPLYRELLERFEIPHGRRFKRLSKGLQRRLSFALARSCEPELMLLDEPTDGVDPFARRAMVDEISAFMQSGERTVLFATHVMEEVSRLADYVVLLSAGEFLGFYEKDALLEEWRAFWVESPPDRAVPGVVSVEEAGPVRIVTRSPEETRAALEEARIELFRSEALQLEEILELLLRERRGAGSRV</sequence>
<keyword evidence="3 5" id="KW-0067">ATP-binding</keyword>
<dbReference type="OrthoDB" id="9804819at2"/>
<organism evidence="5 6">
    <name type="scientific">Rubrobacter taiwanensis</name>
    <dbReference type="NCBI Taxonomy" id="185139"/>
    <lineage>
        <taxon>Bacteria</taxon>
        <taxon>Bacillati</taxon>
        <taxon>Actinomycetota</taxon>
        <taxon>Rubrobacteria</taxon>
        <taxon>Rubrobacterales</taxon>
        <taxon>Rubrobacteraceae</taxon>
        <taxon>Rubrobacter</taxon>
    </lineage>
</organism>
<accession>A0A4R1B8M0</accession>
<dbReference type="PANTHER" id="PTHR42939">
    <property type="entry name" value="ABC TRANSPORTER ATP-BINDING PROTEIN ALBC-RELATED"/>
    <property type="match status" value="1"/>
</dbReference>
<dbReference type="GO" id="GO:0016887">
    <property type="term" value="F:ATP hydrolysis activity"/>
    <property type="evidence" value="ECO:0007669"/>
    <property type="project" value="InterPro"/>
</dbReference>
<dbReference type="InterPro" id="IPR003593">
    <property type="entry name" value="AAA+_ATPase"/>
</dbReference>
<dbReference type="EMBL" id="SKBU01000042">
    <property type="protein sequence ID" value="TCJ13075.1"/>
    <property type="molecule type" value="Genomic_DNA"/>
</dbReference>
<evidence type="ECO:0000259" key="4">
    <source>
        <dbReference type="PROSITE" id="PS50893"/>
    </source>
</evidence>
<dbReference type="PANTHER" id="PTHR42939:SF3">
    <property type="entry name" value="ABC TRANSPORTER ATP-BINDING COMPONENT"/>
    <property type="match status" value="1"/>
</dbReference>
<protein>
    <submittedName>
        <fullName evidence="5">ABC transporter ATP-binding protein</fullName>
    </submittedName>
</protein>
<dbReference type="Pfam" id="PF00005">
    <property type="entry name" value="ABC_tran"/>
    <property type="match status" value="1"/>
</dbReference>